<keyword evidence="2" id="KW-0479">Metal-binding</keyword>
<feature type="binding site" evidence="2">
    <location>
        <position position="164"/>
    </location>
    <ligand>
        <name>Mn(2+)</name>
        <dbReference type="ChEBI" id="CHEBI:29035"/>
        <label>2</label>
    </ligand>
</feature>
<comment type="caution">
    <text evidence="4">The sequence shown here is derived from an EMBL/GenBank/DDBJ whole genome shotgun (WGS) entry which is preliminary data.</text>
</comment>
<dbReference type="PANTHER" id="PTHR11014">
    <property type="entry name" value="PEPTIDASE M20 FAMILY MEMBER"/>
    <property type="match status" value="1"/>
</dbReference>
<accession>A0AA41UAV1</accession>
<dbReference type="Pfam" id="PF01546">
    <property type="entry name" value="Peptidase_M20"/>
    <property type="match status" value="1"/>
</dbReference>
<dbReference type="Gene3D" id="3.40.630.10">
    <property type="entry name" value="Zn peptidases"/>
    <property type="match status" value="1"/>
</dbReference>
<dbReference type="CDD" id="cd05666">
    <property type="entry name" value="M20_Acy1-like"/>
    <property type="match status" value="1"/>
</dbReference>
<dbReference type="InterPro" id="IPR002933">
    <property type="entry name" value="Peptidase_M20"/>
</dbReference>
<evidence type="ECO:0000259" key="3">
    <source>
        <dbReference type="Pfam" id="PF07687"/>
    </source>
</evidence>
<dbReference type="Gene3D" id="3.30.70.360">
    <property type="match status" value="1"/>
</dbReference>
<protein>
    <submittedName>
        <fullName evidence="4">M20 family metallopeptidase</fullName>
    </submittedName>
</protein>
<dbReference type="InterPro" id="IPR036264">
    <property type="entry name" value="Bact_exopeptidase_dim_dom"/>
</dbReference>
<dbReference type="InterPro" id="IPR017439">
    <property type="entry name" value="Amidohydrolase"/>
</dbReference>
<dbReference type="PIRSF" id="PIRSF005962">
    <property type="entry name" value="Pept_M20D_amidohydro"/>
    <property type="match status" value="1"/>
</dbReference>
<dbReference type="Proteomes" id="UP001156140">
    <property type="component" value="Unassembled WGS sequence"/>
</dbReference>
<feature type="binding site" evidence="2">
    <location>
        <position position="105"/>
    </location>
    <ligand>
        <name>Mn(2+)</name>
        <dbReference type="ChEBI" id="CHEBI:29035"/>
        <label>2</label>
    </ligand>
</feature>
<evidence type="ECO:0000256" key="2">
    <source>
        <dbReference type="PIRSR" id="PIRSR005962-1"/>
    </source>
</evidence>
<dbReference type="GO" id="GO:0046872">
    <property type="term" value="F:metal ion binding"/>
    <property type="evidence" value="ECO:0007669"/>
    <property type="project" value="UniProtKB-KW"/>
</dbReference>
<proteinExistence type="predicted"/>
<dbReference type="NCBIfam" id="TIGR01891">
    <property type="entry name" value="amidohydrolases"/>
    <property type="match status" value="1"/>
</dbReference>
<feature type="binding site" evidence="2">
    <location>
        <position position="103"/>
    </location>
    <ligand>
        <name>Mn(2+)</name>
        <dbReference type="ChEBI" id="CHEBI:29035"/>
        <label>2</label>
    </ligand>
</feature>
<evidence type="ECO:0000256" key="1">
    <source>
        <dbReference type="ARBA" id="ARBA00022801"/>
    </source>
</evidence>
<dbReference type="AlphaFoldDB" id="A0AA41UAV1"/>
<feature type="binding site" evidence="2">
    <location>
        <position position="138"/>
    </location>
    <ligand>
        <name>Mn(2+)</name>
        <dbReference type="ChEBI" id="CHEBI:29035"/>
        <label>2</label>
    </ligand>
</feature>
<sequence length="387" mass="40929">MPLLNSIAERTEEIARWRHDIHAHPELLYDVQRTAGVVEGLLGEFGVDEIVTGIGRTGVVGVIGGRGGPGKTIALRAELDALPIREKSGKPHASTVEGLMHACGHDGHTAMLLGAAKYLAETRDFPGTIIVVFQPAEEGGAGGQAMIDDGLLDRFGIEEVFGMHNLPGLPLGDFATCAGPMMAAVDEFDVTIHGKDGHAAWPHLTVDPILVAGHVLVAIQSIIARNLDPLGTAVLSVTRIAAGSAYNVIPSQATLGGTVRTLAPEVRDLMEERFTRIVEQTAAAYGATATVDYRRGYPATITDPAKTAVVAQVARDVVGAGRVNDAMVPLMGGEDFAFMLQQRPGGYVFVGNGPSSGLHADTYDFNDELIPTGVSFWVRLAETATRR</sequence>
<organism evidence="4 5">
    <name type="scientific">Paradevosia shaoguanensis</name>
    <dbReference type="NCBI Taxonomy" id="1335043"/>
    <lineage>
        <taxon>Bacteria</taxon>
        <taxon>Pseudomonadati</taxon>
        <taxon>Pseudomonadota</taxon>
        <taxon>Alphaproteobacteria</taxon>
        <taxon>Hyphomicrobiales</taxon>
        <taxon>Devosiaceae</taxon>
        <taxon>Paradevosia</taxon>
    </lineage>
</organism>
<dbReference type="PANTHER" id="PTHR11014:SF63">
    <property type="entry name" value="METALLOPEPTIDASE, PUTATIVE (AFU_ORTHOLOGUE AFUA_6G09600)-RELATED"/>
    <property type="match status" value="1"/>
</dbReference>
<gene>
    <name evidence="4" type="ORF">ML536_07740</name>
</gene>
<dbReference type="GO" id="GO:0050118">
    <property type="term" value="F:N-acetyldiaminopimelate deacetylase activity"/>
    <property type="evidence" value="ECO:0007669"/>
    <property type="project" value="UniProtKB-ARBA"/>
</dbReference>
<keyword evidence="1" id="KW-0378">Hydrolase</keyword>
<dbReference type="Pfam" id="PF07687">
    <property type="entry name" value="M20_dimer"/>
    <property type="match status" value="1"/>
</dbReference>
<reference evidence="4" key="1">
    <citation type="submission" date="2022-03" db="EMBL/GenBank/DDBJ databases">
        <title>The complete genome sequence of a Methyloterrigena soli.</title>
        <authorList>
            <person name="Zi Z."/>
        </authorList>
    </citation>
    <scope>NUCLEOTIDE SEQUENCE</scope>
    <source>
        <strain evidence="4">M48</strain>
    </source>
</reference>
<dbReference type="SUPFAM" id="SSF55031">
    <property type="entry name" value="Bacterial exopeptidase dimerisation domain"/>
    <property type="match status" value="1"/>
</dbReference>
<dbReference type="SUPFAM" id="SSF53187">
    <property type="entry name" value="Zn-dependent exopeptidases"/>
    <property type="match status" value="1"/>
</dbReference>
<dbReference type="RefSeq" id="WP_281735497.1">
    <property type="nucleotide sequence ID" value="NZ_JAKETQ010000001.1"/>
</dbReference>
<dbReference type="InterPro" id="IPR011650">
    <property type="entry name" value="Peptidase_M20_dimer"/>
</dbReference>
<evidence type="ECO:0000313" key="4">
    <source>
        <dbReference type="EMBL" id="MCI0126715.1"/>
    </source>
</evidence>
<keyword evidence="2" id="KW-0464">Manganese</keyword>
<comment type="cofactor">
    <cofactor evidence="2">
        <name>Mn(2+)</name>
        <dbReference type="ChEBI" id="CHEBI:29035"/>
    </cofactor>
    <text evidence="2">The Mn(2+) ion enhances activity.</text>
</comment>
<feature type="domain" description="Peptidase M20 dimerisation" evidence="3">
    <location>
        <begin position="188"/>
        <end position="284"/>
    </location>
</feature>
<feature type="binding site" evidence="2">
    <location>
        <position position="359"/>
    </location>
    <ligand>
        <name>Mn(2+)</name>
        <dbReference type="ChEBI" id="CHEBI:29035"/>
        <label>2</label>
    </ligand>
</feature>
<keyword evidence="5" id="KW-1185">Reference proteome</keyword>
<dbReference type="EMBL" id="JALAZD010000001">
    <property type="protein sequence ID" value="MCI0126715.1"/>
    <property type="molecule type" value="Genomic_DNA"/>
</dbReference>
<evidence type="ECO:0000313" key="5">
    <source>
        <dbReference type="Proteomes" id="UP001156140"/>
    </source>
</evidence>
<dbReference type="FunFam" id="3.30.70.360:FF:000001">
    <property type="entry name" value="N-acetyldiaminopimelate deacetylase"/>
    <property type="match status" value="1"/>
</dbReference>
<name>A0AA41UAV1_9HYPH</name>
<dbReference type="GO" id="GO:0019877">
    <property type="term" value="P:diaminopimelate biosynthetic process"/>
    <property type="evidence" value="ECO:0007669"/>
    <property type="project" value="UniProtKB-ARBA"/>
</dbReference>